<sequence length="189" mass="21560">VAFPSSSAVSMPVAETIPFSQLAQKLEEYRKDKVVPVLLDQSESNSVDTFLQYQHTTIIEGKKCVVDKMRGKPVDEIREELRKKLVEAMRHGVNLVLRLSNSAPMFKETFCDESTFPIEVFDGYKVTEEEVYKKLLHDDDHHDGRGSNVFFVRDTFSFVITSTFSAEDAEEFLANSFPLDNVKLVQVQM</sequence>
<protein>
    <submittedName>
        <fullName evidence="1">Uncharacterized protein</fullName>
    </submittedName>
</protein>
<gene>
    <name evidence="1" type="ORF">PBIL07802_LOCUS18613</name>
</gene>
<name>A0A7S3DHD8_9EUKA</name>
<evidence type="ECO:0000313" key="1">
    <source>
        <dbReference type="EMBL" id="CAE0256358.1"/>
    </source>
</evidence>
<organism evidence="1">
    <name type="scientific">Palpitomonas bilix</name>
    <dbReference type="NCBI Taxonomy" id="652834"/>
    <lineage>
        <taxon>Eukaryota</taxon>
        <taxon>Eukaryota incertae sedis</taxon>
    </lineage>
</organism>
<proteinExistence type="predicted"/>
<feature type="non-terminal residue" evidence="1">
    <location>
        <position position="1"/>
    </location>
</feature>
<dbReference type="AlphaFoldDB" id="A0A7S3DHD8"/>
<accession>A0A7S3DHD8</accession>
<reference evidence="1" key="1">
    <citation type="submission" date="2021-01" db="EMBL/GenBank/DDBJ databases">
        <authorList>
            <person name="Corre E."/>
            <person name="Pelletier E."/>
            <person name="Niang G."/>
            <person name="Scheremetjew M."/>
            <person name="Finn R."/>
            <person name="Kale V."/>
            <person name="Holt S."/>
            <person name="Cochrane G."/>
            <person name="Meng A."/>
            <person name="Brown T."/>
            <person name="Cohen L."/>
        </authorList>
    </citation>
    <scope>NUCLEOTIDE SEQUENCE</scope>
    <source>
        <strain evidence="1">NIES-2562</strain>
    </source>
</reference>
<dbReference type="EMBL" id="HBIB01028573">
    <property type="protein sequence ID" value="CAE0256358.1"/>
    <property type="molecule type" value="Transcribed_RNA"/>
</dbReference>